<feature type="chain" id="PRO_5017318710" description="Carboxypeptidase regulatory-like domain-containing protein" evidence="2">
    <location>
        <begin position="22"/>
        <end position="224"/>
    </location>
</feature>
<name>A0A3A3FSR1_9BURK</name>
<evidence type="ECO:0000313" key="3">
    <source>
        <dbReference type="EMBL" id="RJF99086.1"/>
    </source>
</evidence>
<gene>
    <name evidence="3" type="ORF">D3871_11590</name>
</gene>
<evidence type="ECO:0000256" key="1">
    <source>
        <dbReference type="SAM" id="MobiDB-lite"/>
    </source>
</evidence>
<dbReference type="RefSeq" id="WP_119769031.1">
    <property type="nucleotide sequence ID" value="NZ_QYUO01000001.1"/>
</dbReference>
<feature type="region of interest" description="Disordered" evidence="1">
    <location>
        <begin position="30"/>
        <end position="60"/>
    </location>
</feature>
<evidence type="ECO:0000313" key="4">
    <source>
        <dbReference type="Proteomes" id="UP000265955"/>
    </source>
</evidence>
<feature type="region of interest" description="Disordered" evidence="1">
    <location>
        <begin position="203"/>
        <end position="224"/>
    </location>
</feature>
<dbReference type="Proteomes" id="UP000265955">
    <property type="component" value="Unassembled WGS sequence"/>
</dbReference>
<protein>
    <recommendedName>
        <fullName evidence="5">Carboxypeptidase regulatory-like domain-containing protein</fullName>
    </recommendedName>
</protein>
<accession>A0A3A3FSR1</accession>
<evidence type="ECO:0008006" key="5">
    <source>
        <dbReference type="Google" id="ProtNLM"/>
    </source>
</evidence>
<comment type="caution">
    <text evidence="3">The sequence shown here is derived from an EMBL/GenBank/DDBJ whole genome shotgun (WGS) entry which is preliminary data.</text>
</comment>
<dbReference type="OrthoDB" id="8926484at2"/>
<keyword evidence="2" id="KW-0732">Signal</keyword>
<feature type="signal peptide" evidence="2">
    <location>
        <begin position="1"/>
        <end position="21"/>
    </location>
</feature>
<evidence type="ECO:0000256" key="2">
    <source>
        <dbReference type="SAM" id="SignalP"/>
    </source>
</evidence>
<keyword evidence="4" id="KW-1185">Reference proteome</keyword>
<proteinExistence type="predicted"/>
<dbReference type="EMBL" id="QYUO01000001">
    <property type="protein sequence ID" value="RJF99086.1"/>
    <property type="molecule type" value="Genomic_DNA"/>
</dbReference>
<dbReference type="AlphaFoldDB" id="A0A3A3FSR1"/>
<organism evidence="3 4">
    <name type="scientific">Noviherbaspirillum saxi</name>
    <dbReference type="NCBI Taxonomy" id="2320863"/>
    <lineage>
        <taxon>Bacteria</taxon>
        <taxon>Pseudomonadati</taxon>
        <taxon>Pseudomonadota</taxon>
        <taxon>Betaproteobacteria</taxon>
        <taxon>Burkholderiales</taxon>
        <taxon>Oxalobacteraceae</taxon>
        <taxon>Noviherbaspirillum</taxon>
    </lineage>
</organism>
<sequence>MKNGSLLSMALGLSFPLLALAQTSIPQRDFPREDAGAAGITSQGIPAPGRELSSGGANATASEAGIDAATEMGTPPSPTDRLKPVTTNDITYLCGGIGEEESNYMKQQARDYDLMLTFAARDGAYLADIAVDIHDAAGNEVLQARCDSPILLVDLPKRGTYRVSADAAGHVLQRQVKVNAGPKTGRQLARAVLVWPQEVAEVQGSGTMSGGSGGAPATRDAGSR</sequence>
<reference evidence="4" key="1">
    <citation type="submission" date="2018-09" db="EMBL/GenBank/DDBJ databases">
        <authorList>
            <person name="Zhu H."/>
        </authorList>
    </citation>
    <scope>NUCLEOTIDE SEQUENCE [LARGE SCALE GENOMIC DNA]</scope>
    <source>
        <strain evidence="4">K1R23-30</strain>
    </source>
</reference>